<dbReference type="AlphaFoldDB" id="A0A4S8QUZ9"/>
<feature type="region of interest" description="Disordered" evidence="1">
    <location>
        <begin position="152"/>
        <end position="193"/>
    </location>
</feature>
<evidence type="ECO:0000313" key="2">
    <source>
        <dbReference type="EMBL" id="THV47742.1"/>
    </source>
</evidence>
<keyword evidence="3" id="KW-1185">Reference proteome</keyword>
<dbReference type="EMBL" id="PQXL01000291">
    <property type="protein sequence ID" value="THV47742.1"/>
    <property type="molecule type" value="Genomic_DNA"/>
</dbReference>
<feature type="compositionally biased region" description="Low complexity" evidence="1">
    <location>
        <begin position="155"/>
        <end position="172"/>
    </location>
</feature>
<comment type="caution">
    <text evidence="2">The sequence shown here is derived from an EMBL/GenBank/DDBJ whole genome shotgun (WGS) entry which is preliminary data.</text>
</comment>
<organism evidence="2 3">
    <name type="scientific">Botrytis galanthina</name>
    <dbReference type="NCBI Taxonomy" id="278940"/>
    <lineage>
        <taxon>Eukaryota</taxon>
        <taxon>Fungi</taxon>
        <taxon>Dikarya</taxon>
        <taxon>Ascomycota</taxon>
        <taxon>Pezizomycotina</taxon>
        <taxon>Leotiomycetes</taxon>
        <taxon>Helotiales</taxon>
        <taxon>Sclerotiniaceae</taxon>
        <taxon>Botrytis</taxon>
    </lineage>
</organism>
<evidence type="ECO:0000256" key="1">
    <source>
        <dbReference type="SAM" id="MobiDB-lite"/>
    </source>
</evidence>
<gene>
    <name evidence="2" type="ORF">BGAL_0291g00060</name>
</gene>
<reference evidence="2 3" key="1">
    <citation type="submission" date="2017-12" db="EMBL/GenBank/DDBJ databases">
        <title>Comparative genomics of Botrytis spp.</title>
        <authorList>
            <person name="Valero-Jimenez C.A."/>
            <person name="Tapia P."/>
            <person name="Veloso J."/>
            <person name="Silva-Moreno E."/>
            <person name="Staats M."/>
            <person name="Valdes J.H."/>
            <person name="Van Kan J.A.L."/>
        </authorList>
    </citation>
    <scope>NUCLEOTIDE SEQUENCE [LARGE SCALE GENOMIC DNA]</scope>
    <source>
        <strain evidence="2 3">MUCL435</strain>
    </source>
</reference>
<sequence>MNLPAFIPRFIQLENKQPNESDAYRSSMFWEKAIPRLARHTISGQDQKGVTDRYRAKCVEYYGDTVNNNYFMYCWDKSISNYFFPGEKFVGSDPDPIYSDVFSQYLNEQAQVRDEMNECGVQVTEQVDVLMSLSKVYNNQLQLARRPPRYLPGNVSVGTSSAGGQSGAQGSSRQDSIPESIPSEDYDAELPEKKRRMEKAVAKVLSEGLDHDWVMVKNKDIQEEGWVLVERESR</sequence>
<accession>A0A4S8QUZ9</accession>
<dbReference type="OrthoDB" id="3503968at2759"/>
<name>A0A4S8QUZ9_9HELO</name>
<dbReference type="Proteomes" id="UP000308671">
    <property type="component" value="Unassembled WGS sequence"/>
</dbReference>
<evidence type="ECO:0000313" key="3">
    <source>
        <dbReference type="Proteomes" id="UP000308671"/>
    </source>
</evidence>
<proteinExistence type="predicted"/>
<protein>
    <submittedName>
        <fullName evidence="2">Uncharacterized protein</fullName>
    </submittedName>
</protein>